<dbReference type="GO" id="GO:0008093">
    <property type="term" value="F:cytoskeletal anchor activity"/>
    <property type="evidence" value="ECO:0007669"/>
    <property type="project" value="TreeGrafter"/>
</dbReference>
<dbReference type="PROSITE" id="PS51460">
    <property type="entry name" value="GAR"/>
    <property type="match status" value="1"/>
</dbReference>
<organism evidence="9 10">
    <name type="scientific">Tenebrio molitor</name>
    <name type="common">Yellow mealworm beetle</name>
    <dbReference type="NCBI Taxonomy" id="7067"/>
    <lineage>
        <taxon>Eukaryota</taxon>
        <taxon>Metazoa</taxon>
        <taxon>Ecdysozoa</taxon>
        <taxon>Arthropoda</taxon>
        <taxon>Hexapoda</taxon>
        <taxon>Insecta</taxon>
        <taxon>Pterygota</taxon>
        <taxon>Neoptera</taxon>
        <taxon>Endopterygota</taxon>
        <taxon>Coleoptera</taxon>
        <taxon>Polyphaga</taxon>
        <taxon>Cucujiformia</taxon>
        <taxon>Tenebrionidae</taxon>
        <taxon>Tenebrio</taxon>
    </lineage>
</organism>
<feature type="region of interest" description="Disordered" evidence="5">
    <location>
        <begin position="379"/>
        <end position="439"/>
    </location>
</feature>
<sequence>MISFILQHLNVSLVFICIPDACCARIFQQVLRSGGPNIHNCQLEFLGRKRAATLSELRVEQKEVNTAVSYIINASCVLHRTSTPSTCTSLRPMGLDAGVWRSRLAGRHSRFIKTGGVKELLALDERFSNDHYQKSKFVIFELSGGAAIKWKILVTISAPEVVRGKWRKYVNLFTHRIIIGATLTGQVKSTGEGIDYMSRNNFLGELDNGVVLCHLAQVICDKAKYAVDTGHAKGPVPIVRGKCFEKAMRRSFFSRDNMENFIKFCRSLGVHENLLFESDDLVMHNQPRNVILCLLEVARLATRYGVEPPGLIQLEKEIAEEEQNNSTDSALSSLLSWQFQASPPRHDPSDLKMRHSSSANAISSAASYDRWNTGPHVVLIPDHPKTDKLSLTTGVSPSGASDGVPSDNTEDEWSRGSGEDPDLEIDTGIRGGGGGGDATTELDRKVQLAARLMQRNCNCANGKCSRLNVKKVGEGKYNIAGKNVFIRLLKGRHMMVRVGGGWDTLDHFLLRHDPCQVKIVSRDSPDRPASASKFLHIRAKYRSPPPRESVIR</sequence>
<dbReference type="InterPro" id="IPR003108">
    <property type="entry name" value="GAR_dom"/>
</dbReference>
<evidence type="ECO:0000256" key="1">
    <source>
        <dbReference type="ARBA" id="ARBA00004245"/>
    </source>
</evidence>
<feature type="domain" description="Calponin-homology (CH)" evidence="7">
    <location>
        <begin position="177"/>
        <end position="301"/>
    </location>
</feature>
<evidence type="ECO:0000256" key="2">
    <source>
        <dbReference type="ARBA" id="ARBA00022490"/>
    </source>
</evidence>
<proteinExistence type="inferred from homology"/>
<dbReference type="GO" id="GO:0051015">
    <property type="term" value="F:actin filament binding"/>
    <property type="evidence" value="ECO:0007669"/>
    <property type="project" value="TreeGrafter"/>
</dbReference>
<keyword evidence="10" id="KW-1185">Reference proteome</keyword>
<feature type="chain" id="PRO_5035154119" description="Growth arrest-specific protein 2" evidence="6">
    <location>
        <begin position="25"/>
        <end position="552"/>
    </location>
</feature>
<dbReference type="SUPFAM" id="SSF47576">
    <property type="entry name" value="Calponin-homology domain, CH-domain"/>
    <property type="match status" value="1"/>
</dbReference>
<comment type="caution">
    <text evidence="9">The sequence shown here is derived from an EMBL/GenBank/DDBJ whole genome shotgun (WGS) entry which is preliminary data.</text>
</comment>
<dbReference type="InterPro" id="IPR036534">
    <property type="entry name" value="GAR_dom_sf"/>
</dbReference>
<dbReference type="Proteomes" id="UP000719412">
    <property type="component" value="Unassembled WGS sequence"/>
</dbReference>
<gene>
    <name evidence="9" type="ORF">GEV33_012146</name>
</gene>
<feature type="signal peptide" evidence="6">
    <location>
        <begin position="1"/>
        <end position="24"/>
    </location>
</feature>
<dbReference type="Pfam" id="PF00307">
    <property type="entry name" value="CH"/>
    <property type="match status" value="1"/>
</dbReference>
<evidence type="ECO:0000256" key="6">
    <source>
        <dbReference type="SAM" id="SignalP"/>
    </source>
</evidence>
<dbReference type="SMART" id="SM00033">
    <property type="entry name" value="CH"/>
    <property type="match status" value="1"/>
</dbReference>
<dbReference type="PROSITE" id="PS50021">
    <property type="entry name" value="CH"/>
    <property type="match status" value="1"/>
</dbReference>
<evidence type="ECO:0000256" key="5">
    <source>
        <dbReference type="SAM" id="MobiDB-lite"/>
    </source>
</evidence>
<feature type="compositionally biased region" description="Polar residues" evidence="5">
    <location>
        <begin position="389"/>
        <end position="399"/>
    </location>
</feature>
<dbReference type="InterPro" id="IPR001715">
    <property type="entry name" value="CH_dom"/>
</dbReference>
<accession>A0A8J6HBD7</accession>
<dbReference type="Gene3D" id="1.10.418.10">
    <property type="entry name" value="Calponin-like domain"/>
    <property type="match status" value="1"/>
</dbReference>
<dbReference type="PANTHER" id="PTHR46756">
    <property type="entry name" value="TRANSGELIN"/>
    <property type="match status" value="1"/>
</dbReference>
<dbReference type="EMBL" id="JABDTM020027361">
    <property type="protein sequence ID" value="KAH0810648.1"/>
    <property type="molecule type" value="Genomic_DNA"/>
</dbReference>
<keyword evidence="6" id="KW-0732">Signal</keyword>
<evidence type="ECO:0000259" key="7">
    <source>
        <dbReference type="PROSITE" id="PS50021"/>
    </source>
</evidence>
<evidence type="ECO:0000256" key="4">
    <source>
        <dbReference type="ARBA" id="ARBA00038441"/>
    </source>
</evidence>
<dbReference type="GO" id="GO:0051764">
    <property type="term" value="P:actin crosslink formation"/>
    <property type="evidence" value="ECO:0007669"/>
    <property type="project" value="TreeGrafter"/>
</dbReference>
<dbReference type="GO" id="GO:0005884">
    <property type="term" value="C:actin filament"/>
    <property type="evidence" value="ECO:0007669"/>
    <property type="project" value="TreeGrafter"/>
</dbReference>
<name>A0A8J6HBD7_TENMO</name>
<keyword evidence="3" id="KW-0206">Cytoskeleton</keyword>
<dbReference type="AlphaFoldDB" id="A0A8J6HBD7"/>
<dbReference type="Gene3D" id="3.30.920.20">
    <property type="entry name" value="Gas2-like domain"/>
    <property type="match status" value="1"/>
</dbReference>
<evidence type="ECO:0000259" key="8">
    <source>
        <dbReference type="PROSITE" id="PS51460"/>
    </source>
</evidence>
<keyword evidence="2" id="KW-0963">Cytoplasm</keyword>
<dbReference type="InterPro" id="IPR036872">
    <property type="entry name" value="CH_dom_sf"/>
</dbReference>
<dbReference type="PANTHER" id="PTHR46756:SF13">
    <property type="entry name" value="GROWTH ARREST-SPECIFIC PROTEIN 2"/>
    <property type="match status" value="1"/>
</dbReference>
<dbReference type="Pfam" id="PF02187">
    <property type="entry name" value="GAS2"/>
    <property type="match status" value="1"/>
</dbReference>
<evidence type="ECO:0000313" key="10">
    <source>
        <dbReference type="Proteomes" id="UP000719412"/>
    </source>
</evidence>
<comment type="subcellular location">
    <subcellularLocation>
        <location evidence="1">Cytoplasm</location>
        <location evidence="1">Cytoskeleton</location>
    </subcellularLocation>
</comment>
<dbReference type="SMART" id="SM00243">
    <property type="entry name" value="GAS2"/>
    <property type="match status" value="1"/>
</dbReference>
<protein>
    <recommendedName>
        <fullName evidence="11">Growth arrest-specific protein 2</fullName>
    </recommendedName>
</protein>
<evidence type="ECO:0008006" key="11">
    <source>
        <dbReference type="Google" id="ProtNLM"/>
    </source>
</evidence>
<dbReference type="CDD" id="cd21204">
    <property type="entry name" value="CH_GAS2-like"/>
    <property type="match status" value="1"/>
</dbReference>
<evidence type="ECO:0000256" key="3">
    <source>
        <dbReference type="ARBA" id="ARBA00023212"/>
    </source>
</evidence>
<reference evidence="9" key="1">
    <citation type="journal article" date="2020" name="J Insects Food Feed">
        <title>The yellow mealworm (Tenebrio molitor) genome: a resource for the emerging insects as food and feed industry.</title>
        <authorList>
            <person name="Eriksson T."/>
            <person name="Andere A."/>
            <person name="Kelstrup H."/>
            <person name="Emery V."/>
            <person name="Picard C."/>
        </authorList>
    </citation>
    <scope>NUCLEOTIDE SEQUENCE</scope>
    <source>
        <strain evidence="9">Stoneville</strain>
        <tissue evidence="9">Whole head</tissue>
    </source>
</reference>
<reference evidence="9" key="2">
    <citation type="submission" date="2021-08" db="EMBL/GenBank/DDBJ databases">
        <authorList>
            <person name="Eriksson T."/>
        </authorList>
    </citation>
    <scope>NUCLEOTIDE SEQUENCE</scope>
    <source>
        <strain evidence="9">Stoneville</strain>
        <tissue evidence="9">Whole head</tissue>
    </source>
</reference>
<dbReference type="GO" id="GO:0008017">
    <property type="term" value="F:microtubule binding"/>
    <property type="evidence" value="ECO:0007669"/>
    <property type="project" value="InterPro"/>
</dbReference>
<comment type="similarity">
    <text evidence="4">Belongs to the GAS2 family.</text>
</comment>
<feature type="domain" description="GAR" evidence="8">
    <location>
        <begin position="440"/>
        <end position="516"/>
    </location>
</feature>
<dbReference type="SUPFAM" id="SSF143575">
    <property type="entry name" value="GAS2 domain-like"/>
    <property type="match status" value="1"/>
</dbReference>
<evidence type="ECO:0000313" key="9">
    <source>
        <dbReference type="EMBL" id="KAH0810648.1"/>
    </source>
</evidence>